<keyword evidence="5" id="KW-1185">Reference proteome</keyword>
<feature type="region of interest" description="Disordered" evidence="1">
    <location>
        <begin position="1"/>
        <end position="32"/>
    </location>
</feature>
<feature type="region of interest" description="Disordered" evidence="1">
    <location>
        <begin position="247"/>
        <end position="296"/>
    </location>
</feature>
<dbReference type="Proteomes" id="UP000202667">
    <property type="component" value="Segment"/>
</dbReference>
<dbReference type="RefSeq" id="NP_258301.1">
    <property type="nucleotide sequence ID" value="NC_003102.1"/>
</dbReference>
<organismHost>
    <name type="scientific">Lepidoptera</name>
    <name type="common">moths &amp; butterflies</name>
    <dbReference type="NCBI Taxonomy" id="7088"/>
</organismHost>
<dbReference type="InterPro" id="IPR007975">
    <property type="entry name" value="Baculo_pp39"/>
</dbReference>
<accession>Q9IK80</accession>
<proteinExistence type="predicted"/>
<reference evidence="4" key="3">
    <citation type="journal article" date="2019" name="Viruses">
        <title>Identification of Loci Associated with Enhanced Virulence in Spodoptera litura Nucleopolyhedrovirus Isolates Using Deep Sequencing.</title>
        <authorList>
            <person name="Zwart M.P."/>
            <person name="Ali G."/>
            <person name="Strien E.A.V."/>
            <person name="Schijlen E.G.W.M."/>
            <person name="Wang M."/>
            <person name="Werf W.V."/>
            <person name="Vlak J.M."/>
        </authorList>
    </citation>
    <scope>NUCLEOTIDE SEQUENCE</scope>
    <source>
        <strain evidence="4">G2</strain>
    </source>
</reference>
<dbReference type="EMBL" id="AF325155">
    <property type="protein sequence ID" value="AAL01719.1"/>
    <property type="molecule type" value="Genomic_DNA"/>
</dbReference>
<dbReference type="EMBL" id="MN342245">
    <property type="protein sequence ID" value="QHN73883.1"/>
    <property type="molecule type" value="Genomic_DNA"/>
</dbReference>
<sequence>MEQHKNQQRAETFPSETNNAVQSPPPPTGSIEKQQDIVNRIENGQFNKTNMQFLKHALVMCEKMKVPYYIGVTALPCDEKKTHRKPKKIISSNKYILFNTFVSKIKQPGWPSSYRLWNDTKSDSRNDKFLQMFNHVEDLIKKIVITKSVNGDGEPQQNQSKKNNGAITSLLVDDVEESNRKRNEYYNEFIGVLKHVYEKGRAPSNSLVYDSKLTKTLLERAVADFKAFIAMKLTDVTATVATTVTVASSSQPLPPQPQPSENRSGKRRNLTEEQSIQSSPPQLAKKQRQAKKTAVKKLTQIKSPIYCNNMTSDSVYDSNMSE</sequence>
<evidence type="ECO:0000256" key="1">
    <source>
        <dbReference type="SAM" id="MobiDB-lite"/>
    </source>
</evidence>
<dbReference type="Pfam" id="PF05311">
    <property type="entry name" value="Baculo_PP31"/>
    <property type="match status" value="1"/>
</dbReference>
<gene>
    <name evidence="4" type="primary">ORF33</name>
</gene>
<evidence type="ECO:0000313" key="2">
    <source>
        <dbReference type="EMBL" id="AAF72585.1"/>
    </source>
</evidence>
<reference evidence="2" key="1">
    <citation type="submission" date="1999-12" db="EMBL/GenBank/DDBJ databases">
        <title>Cloning and sequence analysis of gp37, 39k, vubi, dbp gene and other two ORFs in the EcoRI-D fragment of Spodoptera litura nucleopolyhedrovirus genome.</title>
        <authorList>
            <person name="Li C."/>
            <person name="Pang Y."/>
            <person name="Yan Q."/>
        </authorList>
    </citation>
    <scope>NUCLEOTIDE SEQUENCE</scope>
</reference>
<name>Q9IK80_NPVST</name>
<organism evidence="2">
    <name type="scientific">Spodoptera litura multicapsid nucleopolyhedrovirus</name>
    <name type="common">SpltMNPV</name>
    <dbReference type="NCBI Taxonomy" id="46242"/>
    <lineage>
        <taxon>Viruses</taxon>
        <taxon>Viruses incertae sedis</taxon>
        <taxon>Naldaviricetes</taxon>
        <taxon>Lefavirales</taxon>
        <taxon>Baculoviridae</taxon>
        <taxon>Alphabaculovirus</taxon>
        <taxon>Alphabaculovirus spliturae</taxon>
    </lineage>
</organism>
<evidence type="ECO:0000313" key="3">
    <source>
        <dbReference type="EMBL" id="AAL01719.1"/>
    </source>
</evidence>
<evidence type="ECO:0000313" key="4">
    <source>
        <dbReference type="EMBL" id="QHN73883.1"/>
    </source>
</evidence>
<dbReference type="OrthoDB" id="13554at10239"/>
<protein>
    <submittedName>
        <fullName evidence="2 4">39k</fullName>
    </submittedName>
    <submittedName>
        <fullName evidence="3">Early 39 kDa protein</fullName>
    </submittedName>
</protein>
<feature type="compositionally biased region" description="Polar residues" evidence="1">
    <location>
        <begin position="272"/>
        <end position="281"/>
    </location>
</feature>
<dbReference type="KEGG" id="vg:922135"/>
<evidence type="ECO:0000313" key="5">
    <source>
        <dbReference type="Proteomes" id="UP000202667"/>
    </source>
</evidence>
<reference evidence="3 5" key="2">
    <citation type="journal article" date="2001" name="Virology">
        <title>Sequence analysis of the Spodoptera litura multicapsid nucleopolyhedrovirus genome.</title>
        <authorList>
            <person name="Pang Y."/>
            <person name="Yu J."/>
            <person name="Wang L."/>
            <person name="Hu X."/>
            <person name="Bao W."/>
            <person name="Li G."/>
            <person name="Chen C."/>
            <person name="Han H."/>
            <person name="Hu S."/>
            <person name="Yang H."/>
        </authorList>
    </citation>
    <scope>NUCLEOTIDE SEQUENCE [LARGE SCALE GENOMIC DNA]</scope>
    <source>
        <strain evidence="3 5">G2</strain>
    </source>
</reference>
<dbReference type="EMBL" id="AF216301">
    <property type="protein sequence ID" value="AAF72585.1"/>
    <property type="molecule type" value="Genomic_DNA"/>
</dbReference>
<feature type="compositionally biased region" description="Basic residues" evidence="1">
    <location>
        <begin position="285"/>
        <end position="295"/>
    </location>
</feature>